<dbReference type="EMBL" id="SHKW01000001">
    <property type="protein sequence ID" value="RZU38745.1"/>
    <property type="molecule type" value="Genomic_DNA"/>
</dbReference>
<gene>
    <name evidence="1" type="ORF">BDD14_0015</name>
</gene>
<dbReference type="Proteomes" id="UP000292958">
    <property type="component" value="Unassembled WGS sequence"/>
</dbReference>
<proteinExistence type="predicted"/>
<protein>
    <submittedName>
        <fullName evidence="1">Uncharacterized protein</fullName>
    </submittedName>
</protein>
<evidence type="ECO:0000313" key="1">
    <source>
        <dbReference type="EMBL" id="RZU38745.1"/>
    </source>
</evidence>
<name>A0A4Q7YPU2_9BACT</name>
<reference evidence="1 2" key="1">
    <citation type="submission" date="2019-02" db="EMBL/GenBank/DDBJ databases">
        <title>Genomic Encyclopedia of Archaeal and Bacterial Type Strains, Phase II (KMG-II): from individual species to whole genera.</title>
        <authorList>
            <person name="Goeker M."/>
        </authorList>
    </citation>
    <scope>NUCLEOTIDE SEQUENCE [LARGE SCALE GENOMIC DNA]</scope>
    <source>
        <strain evidence="1 2">DSM 18101</strain>
    </source>
</reference>
<dbReference type="AlphaFoldDB" id="A0A4Q7YPU2"/>
<organism evidence="1 2">
    <name type="scientific">Edaphobacter modestus</name>
    <dbReference type="NCBI Taxonomy" id="388466"/>
    <lineage>
        <taxon>Bacteria</taxon>
        <taxon>Pseudomonadati</taxon>
        <taxon>Acidobacteriota</taxon>
        <taxon>Terriglobia</taxon>
        <taxon>Terriglobales</taxon>
        <taxon>Acidobacteriaceae</taxon>
        <taxon>Edaphobacter</taxon>
    </lineage>
</organism>
<keyword evidence="2" id="KW-1185">Reference proteome</keyword>
<evidence type="ECO:0000313" key="2">
    <source>
        <dbReference type="Proteomes" id="UP000292958"/>
    </source>
</evidence>
<accession>A0A4Q7YPU2</accession>
<comment type="caution">
    <text evidence="1">The sequence shown here is derived from an EMBL/GenBank/DDBJ whole genome shotgun (WGS) entry which is preliminary data.</text>
</comment>
<sequence>MPTTARVTKIVRASGVHFVADLDNGMMRVGIHNKQSLDLPAFKVPFWLNDAEFEAFVLDMFDQSPDAIIRRRVFIGVFPGALVFADREREEHGDYKRLASLPYHTLELEWGKDVPPDIREWITRAAAHYQAKRGDAFQISQCGQTVRLGVELPESNEEMKQMPPENATQTPKLHQQLYGIKAVEIDHASGIAFAWHGGGEVVAISCSNGRIAKRYSLQTLGVEWSLDESSLKARVKEALHVLAASASSTALGGSPRIS</sequence>
<dbReference type="OrthoDB" id="9204668at2"/>
<dbReference type="RefSeq" id="WP_130417045.1">
    <property type="nucleotide sequence ID" value="NZ_SHKW01000001.1"/>
</dbReference>